<comment type="subcellular location">
    <subcellularLocation>
        <location evidence="13">Cytoplasm</location>
    </subcellularLocation>
</comment>
<reference evidence="17 18" key="1">
    <citation type="submission" date="2015-07" db="EMBL/GenBank/DDBJ databases">
        <title>Genome sequence of Ornatilinea apprima DSM 23815.</title>
        <authorList>
            <person name="Hemp J."/>
            <person name="Ward L.M."/>
            <person name="Pace L.A."/>
            <person name="Fischer W.W."/>
        </authorList>
    </citation>
    <scope>NUCLEOTIDE SEQUENCE [LARGE SCALE GENOMIC DNA]</scope>
    <source>
        <strain evidence="17 18">P3M-1</strain>
    </source>
</reference>
<dbReference type="EC" id="3.1.3.11" evidence="3 13"/>
<feature type="domain" description="Fructose-1-6-bisphosphatase class I N-terminal" evidence="15">
    <location>
        <begin position="14"/>
        <end position="203"/>
    </location>
</feature>
<feature type="binding site" evidence="13">
    <location>
        <position position="122"/>
    </location>
    <ligand>
        <name>Mg(2+)</name>
        <dbReference type="ChEBI" id="CHEBI:18420"/>
        <label>1</label>
    </ligand>
</feature>
<dbReference type="Pfam" id="PF00316">
    <property type="entry name" value="FBPase"/>
    <property type="match status" value="1"/>
</dbReference>
<dbReference type="OrthoDB" id="9806756at2"/>
<dbReference type="STRING" id="1134406.ADN00_04430"/>
<dbReference type="GO" id="GO:0005829">
    <property type="term" value="C:cytosol"/>
    <property type="evidence" value="ECO:0007669"/>
    <property type="project" value="TreeGrafter"/>
</dbReference>
<comment type="pathway">
    <text evidence="10">Carbohydrate biosynthesis.</text>
</comment>
<evidence type="ECO:0000256" key="14">
    <source>
        <dbReference type="RuleBase" id="RU000508"/>
    </source>
</evidence>
<dbReference type="HAMAP" id="MF_01855">
    <property type="entry name" value="FBPase_class1"/>
    <property type="match status" value="1"/>
</dbReference>
<gene>
    <name evidence="13" type="primary">fbp</name>
    <name evidence="17" type="ORF">ADN00_04430</name>
</gene>
<keyword evidence="6 13" id="KW-0479">Metal-binding</keyword>
<evidence type="ECO:0000256" key="6">
    <source>
        <dbReference type="ARBA" id="ARBA00022723"/>
    </source>
</evidence>
<evidence type="ECO:0000256" key="8">
    <source>
        <dbReference type="ARBA" id="ARBA00022842"/>
    </source>
</evidence>
<evidence type="ECO:0000259" key="16">
    <source>
        <dbReference type="Pfam" id="PF18913"/>
    </source>
</evidence>
<dbReference type="PRINTS" id="PR00115">
    <property type="entry name" value="F16BPHPHTASE"/>
</dbReference>
<feature type="binding site" evidence="13">
    <location>
        <position position="217"/>
    </location>
    <ligand>
        <name>substrate</name>
    </ligand>
</feature>
<feature type="binding site" evidence="13">
    <location>
        <position position="122"/>
    </location>
    <ligand>
        <name>Mg(2+)</name>
        <dbReference type="ChEBI" id="CHEBI:18420"/>
        <label>2</label>
    </ligand>
</feature>
<feature type="binding site" evidence="13">
    <location>
        <position position="279"/>
    </location>
    <ligand>
        <name>substrate</name>
    </ligand>
</feature>
<name>A0A0P6XV52_9CHLR</name>
<dbReference type="Proteomes" id="UP000050417">
    <property type="component" value="Unassembled WGS sequence"/>
</dbReference>
<dbReference type="GO" id="GO:0019253">
    <property type="term" value="P:reductive pentose-phosphate cycle"/>
    <property type="evidence" value="ECO:0007669"/>
    <property type="project" value="UniProtKB-KW"/>
</dbReference>
<comment type="cofactor">
    <cofactor evidence="13">
        <name>Mg(2+)</name>
        <dbReference type="ChEBI" id="CHEBI:18420"/>
    </cofactor>
    <text evidence="13">Binds 2 magnesium ions per subunit.</text>
</comment>
<dbReference type="PANTHER" id="PTHR11556:SF35">
    <property type="entry name" value="SEDOHEPTULOSE-1,7-BISPHOSPHATASE, CHLOROPLASTIC"/>
    <property type="match status" value="1"/>
</dbReference>
<dbReference type="InterPro" id="IPR044015">
    <property type="entry name" value="FBPase_C_dom"/>
</dbReference>
<organism evidence="17 18">
    <name type="scientific">Ornatilinea apprima</name>
    <dbReference type="NCBI Taxonomy" id="1134406"/>
    <lineage>
        <taxon>Bacteria</taxon>
        <taxon>Bacillati</taxon>
        <taxon>Chloroflexota</taxon>
        <taxon>Anaerolineae</taxon>
        <taxon>Anaerolineales</taxon>
        <taxon>Anaerolineaceae</taxon>
        <taxon>Ornatilinea</taxon>
    </lineage>
</organism>
<evidence type="ECO:0000256" key="1">
    <source>
        <dbReference type="ARBA" id="ARBA00001273"/>
    </source>
</evidence>
<keyword evidence="9 13" id="KW-0119">Carbohydrate metabolism</keyword>
<dbReference type="GO" id="GO:0030388">
    <property type="term" value="P:fructose 1,6-bisphosphate metabolic process"/>
    <property type="evidence" value="ECO:0007669"/>
    <property type="project" value="TreeGrafter"/>
</dbReference>
<evidence type="ECO:0000256" key="2">
    <source>
        <dbReference type="ARBA" id="ARBA00010941"/>
    </source>
</evidence>
<accession>A0A0P6XV52</accession>
<dbReference type="NCBIfam" id="NF006778">
    <property type="entry name" value="PRK09293.1-1"/>
    <property type="match status" value="1"/>
</dbReference>
<feature type="binding site" evidence="13">
    <location>
        <position position="285"/>
    </location>
    <ligand>
        <name>Mg(2+)</name>
        <dbReference type="ChEBI" id="CHEBI:18420"/>
        <label>2</label>
    </ligand>
</feature>
<dbReference type="RefSeq" id="WP_075061746.1">
    <property type="nucleotide sequence ID" value="NZ_LGCL01000015.1"/>
</dbReference>
<dbReference type="GO" id="GO:0005986">
    <property type="term" value="P:sucrose biosynthetic process"/>
    <property type="evidence" value="ECO:0007669"/>
    <property type="project" value="TreeGrafter"/>
</dbReference>
<feature type="binding site" evidence="13">
    <location>
        <begin position="125"/>
        <end position="128"/>
    </location>
    <ligand>
        <name>substrate</name>
    </ligand>
</feature>
<dbReference type="AlphaFoldDB" id="A0A0P6XV52"/>
<feature type="binding site" evidence="13">
    <location>
        <position position="249"/>
    </location>
    <ligand>
        <name>substrate</name>
    </ligand>
</feature>
<dbReference type="InterPro" id="IPR028343">
    <property type="entry name" value="FBPtase"/>
</dbReference>
<evidence type="ECO:0000256" key="9">
    <source>
        <dbReference type="ARBA" id="ARBA00023277"/>
    </source>
</evidence>
<dbReference type="Gene3D" id="3.40.190.80">
    <property type="match status" value="1"/>
</dbReference>
<feature type="binding site" evidence="13">
    <location>
        <position position="125"/>
    </location>
    <ligand>
        <name>Mg(2+)</name>
        <dbReference type="ChEBI" id="CHEBI:18420"/>
        <label>2</label>
    </ligand>
</feature>
<dbReference type="PANTHER" id="PTHR11556">
    <property type="entry name" value="FRUCTOSE-1,6-BISPHOSPHATASE-RELATED"/>
    <property type="match status" value="1"/>
</dbReference>
<feature type="domain" description="Fructose-1-6-bisphosphatase class 1 C-terminal" evidence="16">
    <location>
        <begin position="207"/>
        <end position="336"/>
    </location>
</feature>
<keyword evidence="7 13" id="KW-0378">Hydrolase</keyword>
<keyword evidence="8 13" id="KW-0460">Magnesium</keyword>
<evidence type="ECO:0000256" key="5">
    <source>
        <dbReference type="ARBA" id="ARBA00022567"/>
    </source>
</evidence>
<keyword evidence="18" id="KW-1185">Reference proteome</keyword>
<protein>
    <recommendedName>
        <fullName evidence="11 13">Fructose-1,6-bisphosphatase class 1</fullName>
        <shortName evidence="13">FBPase class 1</shortName>
        <ecNumber evidence="3 13">3.1.3.11</ecNumber>
    </recommendedName>
    <alternativeName>
        <fullName evidence="12 13">D-fructose-1,6-bisphosphate 1-phosphohydrolase class 1</fullName>
    </alternativeName>
</protein>
<dbReference type="PATRIC" id="fig|1134406.4.peg.242"/>
<evidence type="ECO:0000256" key="7">
    <source>
        <dbReference type="ARBA" id="ARBA00022801"/>
    </source>
</evidence>
<dbReference type="GO" id="GO:0000287">
    <property type="term" value="F:magnesium ion binding"/>
    <property type="evidence" value="ECO:0007669"/>
    <property type="project" value="UniProtKB-UniRule"/>
</dbReference>
<dbReference type="EMBL" id="LGCL01000015">
    <property type="protein sequence ID" value="KPL79113.1"/>
    <property type="molecule type" value="Genomic_DNA"/>
</dbReference>
<dbReference type="CDD" id="cd00354">
    <property type="entry name" value="FBPase"/>
    <property type="match status" value="1"/>
</dbReference>
<dbReference type="PIRSF" id="PIRSF500210">
    <property type="entry name" value="FBPtase"/>
    <property type="match status" value="1"/>
</dbReference>
<evidence type="ECO:0000313" key="18">
    <source>
        <dbReference type="Proteomes" id="UP000050417"/>
    </source>
</evidence>
<feature type="binding site" evidence="13">
    <location>
        <position position="100"/>
    </location>
    <ligand>
        <name>Mg(2+)</name>
        <dbReference type="ChEBI" id="CHEBI:18420"/>
        <label>1</label>
    </ligand>
</feature>
<sequence length="350" mass="38064">MTLILPSKSGRVVTIERHILETQKYYPQATGVLTNLLYDIALAGKMIASQMSLAGLAQVLGKTGDVNVQGEQVMKLDRLADDIIYHMTATTGRVAVLASEEHEEIIPVPEQTTPGKYILMFDPLDGSSNIDYDAGVGTIFAIYNRVTSEGPGTVDDCLQTGRNLVAAGYIVYGVSTMFVYTTGHGVHGFTLDPSIGEFLLTHENIRIPPEPVYYSTNTGNQEKWSKGVREFTKALHGGNGKAKPLSMRYVGALVVDFHRTLLAGGIFYYPGDKGKPQGKLRLTYEAIPLAYIAEQAGGYASDGCQAILDIRPQQLHQRTPLFVGSSSLVRAAEAYIAKYDKGEECPPPVE</sequence>
<evidence type="ECO:0000256" key="10">
    <source>
        <dbReference type="ARBA" id="ARBA00024331"/>
    </source>
</evidence>
<keyword evidence="4 13" id="KW-0963">Cytoplasm</keyword>
<dbReference type="Gene3D" id="3.30.540.10">
    <property type="entry name" value="Fructose-1,6-Bisphosphatase, subunit A, domain 1"/>
    <property type="match status" value="1"/>
</dbReference>
<feature type="binding site" evidence="13">
    <location>
        <position position="124"/>
    </location>
    <ligand>
        <name>Mg(2+)</name>
        <dbReference type="ChEBI" id="CHEBI:18420"/>
        <label>1</label>
    </ligand>
</feature>
<dbReference type="FunFam" id="3.30.540.10:FF:000002">
    <property type="entry name" value="Fructose-1,6-bisphosphatase class 1"/>
    <property type="match status" value="1"/>
</dbReference>
<dbReference type="GO" id="GO:0042132">
    <property type="term" value="F:fructose 1,6-bisphosphate 1-phosphatase activity"/>
    <property type="evidence" value="ECO:0007669"/>
    <property type="project" value="UniProtKB-UniRule"/>
</dbReference>
<dbReference type="GO" id="GO:0006002">
    <property type="term" value="P:fructose 6-phosphate metabolic process"/>
    <property type="evidence" value="ECO:0007669"/>
    <property type="project" value="TreeGrafter"/>
</dbReference>
<dbReference type="GO" id="GO:0006094">
    <property type="term" value="P:gluconeogenesis"/>
    <property type="evidence" value="ECO:0007669"/>
    <property type="project" value="UniProtKB-UniRule"/>
</dbReference>
<evidence type="ECO:0000259" key="15">
    <source>
        <dbReference type="Pfam" id="PF00316"/>
    </source>
</evidence>
<proteinExistence type="inferred from homology"/>
<comment type="subunit">
    <text evidence="13">Homotetramer.</text>
</comment>
<dbReference type="SUPFAM" id="SSF56655">
    <property type="entry name" value="Carbohydrate phosphatase"/>
    <property type="match status" value="1"/>
</dbReference>
<dbReference type="PIRSF" id="PIRSF000904">
    <property type="entry name" value="FBPtase_SBPase"/>
    <property type="match status" value="1"/>
</dbReference>
<evidence type="ECO:0000256" key="13">
    <source>
        <dbReference type="HAMAP-Rule" id="MF_01855"/>
    </source>
</evidence>
<dbReference type="InterPro" id="IPR000146">
    <property type="entry name" value="FBPase_class-1"/>
</dbReference>
<comment type="caution">
    <text evidence="17">The sequence shown here is derived from an EMBL/GenBank/DDBJ whole genome shotgun (WGS) entry which is preliminary data.</text>
</comment>
<dbReference type="InterPro" id="IPR033391">
    <property type="entry name" value="FBPase_N"/>
</dbReference>
<evidence type="ECO:0000256" key="12">
    <source>
        <dbReference type="ARBA" id="ARBA00081210"/>
    </source>
</evidence>
<comment type="similarity">
    <text evidence="2 13 14">Belongs to the FBPase class 1 family.</text>
</comment>
<evidence type="ECO:0000256" key="3">
    <source>
        <dbReference type="ARBA" id="ARBA00013093"/>
    </source>
</evidence>
<keyword evidence="5" id="KW-0113">Calvin cycle</keyword>
<evidence type="ECO:0000313" key="17">
    <source>
        <dbReference type="EMBL" id="KPL79113.1"/>
    </source>
</evidence>
<dbReference type="Pfam" id="PF18913">
    <property type="entry name" value="FBPase_C"/>
    <property type="match status" value="1"/>
</dbReference>
<dbReference type="GO" id="GO:0006000">
    <property type="term" value="P:fructose metabolic process"/>
    <property type="evidence" value="ECO:0007669"/>
    <property type="project" value="TreeGrafter"/>
</dbReference>
<comment type="catalytic activity">
    <reaction evidence="1 13">
        <text>beta-D-fructose 1,6-bisphosphate + H2O = beta-D-fructose 6-phosphate + phosphate</text>
        <dbReference type="Rhea" id="RHEA:11064"/>
        <dbReference type="ChEBI" id="CHEBI:15377"/>
        <dbReference type="ChEBI" id="CHEBI:32966"/>
        <dbReference type="ChEBI" id="CHEBI:43474"/>
        <dbReference type="ChEBI" id="CHEBI:57634"/>
        <dbReference type="EC" id="3.1.3.11"/>
    </reaction>
</comment>
<evidence type="ECO:0000256" key="11">
    <source>
        <dbReference type="ARBA" id="ARBA00072069"/>
    </source>
</evidence>
<evidence type="ECO:0000256" key="4">
    <source>
        <dbReference type="ARBA" id="ARBA00022490"/>
    </source>
</evidence>
<comment type="caution">
    <text evidence="13">Lacks conserved residue(s) required for the propagation of feature annotation.</text>
</comment>